<keyword evidence="4" id="KW-0547">Nucleotide-binding</keyword>
<evidence type="ECO:0000256" key="2">
    <source>
        <dbReference type="ARBA" id="ARBA00008936"/>
    </source>
</evidence>
<evidence type="ECO:0000256" key="5">
    <source>
        <dbReference type="ARBA" id="ARBA00022781"/>
    </source>
</evidence>
<dbReference type="PANTHER" id="PTHR48082:SF2">
    <property type="entry name" value="ATP SYNTHASE SUBUNIT ALPHA, MITOCHONDRIAL"/>
    <property type="match status" value="1"/>
</dbReference>
<evidence type="ECO:0000256" key="9">
    <source>
        <dbReference type="ARBA" id="ARBA00023196"/>
    </source>
</evidence>
<accession>A0A7V0QSH7</accession>
<dbReference type="InterPro" id="IPR027417">
    <property type="entry name" value="P-loop_NTPase"/>
</dbReference>
<feature type="non-terminal residue" evidence="14">
    <location>
        <position position="1"/>
    </location>
</feature>
<keyword evidence="3" id="KW-0813">Transport</keyword>
<dbReference type="Gene3D" id="1.20.150.20">
    <property type="entry name" value="ATP synthase alpha/beta chain, C-terminal domain"/>
    <property type="match status" value="1"/>
</dbReference>
<dbReference type="InterPro" id="IPR000194">
    <property type="entry name" value="ATPase_F1/V1/A1_a/bsu_nucl-bd"/>
</dbReference>
<dbReference type="AlphaFoldDB" id="A0A7V0QSH7"/>
<evidence type="ECO:0000259" key="13">
    <source>
        <dbReference type="Pfam" id="PF00306"/>
    </source>
</evidence>
<comment type="subunit">
    <text evidence="11">F-type ATPases have 2 components, CF(1) - the catalytic core - and CF(0) - the membrane proton channel. CF(1) has five subunits: alpha(3), beta(3), gamma(1), delta(1), epsilon(1). CF(0) has four main subunits: a(1), b(1), b'(1) and c(9-12).</text>
</comment>
<evidence type="ECO:0000256" key="7">
    <source>
        <dbReference type="ARBA" id="ARBA00023065"/>
    </source>
</evidence>
<dbReference type="SUPFAM" id="SSF47917">
    <property type="entry name" value="C-terminal domain of alpha and beta subunits of F1 ATP synthase"/>
    <property type="match status" value="1"/>
</dbReference>
<evidence type="ECO:0000256" key="4">
    <source>
        <dbReference type="ARBA" id="ARBA00022741"/>
    </source>
</evidence>
<evidence type="ECO:0000256" key="6">
    <source>
        <dbReference type="ARBA" id="ARBA00022840"/>
    </source>
</evidence>
<comment type="caution">
    <text evidence="14">The sequence shown here is derived from an EMBL/GenBank/DDBJ whole genome shotgun (WGS) entry which is preliminary data.</text>
</comment>
<keyword evidence="5" id="KW-0375">Hydrogen ion transport</keyword>
<evidence type="ECO:0000256" key="3">
    <source>
        <dbReference type="ARBA" id="ARBA00022448"/>
    </source>
</evidence>
<dbReference type="GO" id="GO:0005524">
    <property type="term" value="F:ATP binding"/>
    <property type="evidence" value="ECO:0007669"/>
    <property type="project" value="UniProtKB-KW"/>
</dbReference>
<dbReference type="PANTHER" id="PTHR48082">
    <property type="entry name" value="ATP SYNTHASE SUBUNIT ALPHA, MITOCHONDRIAL"/>
    <property type="match status" value="1"/>
</dbReference>
<evidence type="ECO:0000256" key="1">
    <source>
        <dbReference type="ARBA" id="ARBA00004370"/>
    </source>
</evidence>
<feature type="domain" description="ATPase F1/V1/A1 complex alpha/beta subunit nucleotide-binding" evidence="12">
    <location>
        <begin position="2"/>
        <end position="140"/>
    </location>
</feature>
<proteinExistence type="inferred from homology"/>
<organism evidence="14">
    <name type="scientific">Aerophobetes bacterium</name>
    <dbReference type="NCBI Taxonomy" id="2030807"/>
    <lineage>
        <taxon>Bacteria</taxon>
        <taxon>Candidatus Aerophobota</taxon>
    </lineage>
</organism>
<keyword evidence="7" id="KW-0406">Ion transport</keyword>
<evidence type="ECO:0000256" key="11">
    <source>
        <dbReference type="ARBA" id="ARBA00026013"/>
    </source>
</evidence>
<evidence type="ECO:0000313" key="14">
    <source>
        <dbReference type="EMBL" id="HDN85092.1"/>
    </source>
</evidence>
<name>A0A7V0QSH7_UNCAE</name>
<reference evidence="14" key="1">
    <citation type="journal article" date="2020" name="mSystems">
        <title>Genome- and Community-Level Interaction Insights into Carbon Utilization and Element Cycling Functions of Hydrothermarchaeota in Hydrothermal Sediment.</title>
        <authorList>
            <person name="Zhou Z."/>
            <person name="Liu Y."/>
            <person name="Xu W."/>
            <person name="Pan J."/>
            <person name="Luo Z.H."/>
            <person name="Li M."/>
        </authorList>
    </citation>
    <scope>NUCLEOTIDE SEQUENCE [LARGE SCALE GENOMIC DNA]</scope>
    <source>
        <strain evidence="14">HyVt-219</strain>
    </source>
</reference>
<comment type="similarity">
    <text evidence="2">Belongs to the ATPase alpha/beta chains family.</text>
</comment>
<dbReference type="InterPro" id="IPR000793">
    <property type="entry name" value="ATP_synth_asu_C"/>
</dbReference>
<dbReference type="GO" id="GO:0045259">
    <property type="term" value="C:proton-transporting ATP synthase complex"/>
    <property type="evidence" value="ECO:0007669"/>
    <property type="project" value="UniProtKB-KW"/>
</dbReference>
<dbReference type="Proteomes" id="UP000885660">
    <property type="component" value="Unassembled WGS sequence"/>
</dbReference>
<dbReference type="EMBL" id="DRBC01000305">
    <property type="protein sequence ID" value="HDN85092.1"/>
    <property type="molecule type" value="Genomic_DNA"/>
</dbReference>
<evidence type="ECO:0000256" key="10">
    <source>
        <dbReference type="ARBA" id="ARBA00023310"/>
    </source>
</evidence>
<dbReference type="GO" id="GO:0043531">
    <property type="term" value="F:ADP binding"/>
    <property type="evidence" value="ECO:0007669"/>
    <property type="project" value="TreeGrafter"/>
</dbReference>
<keyword evidence="8" id="KW-0472">Membrane</keyword>
<evidence type="ECO:0000259" key="12">
    <source>
        <dbReference type="Pfam" id="PF00006"/>
    </source>
</evidence>
<evidence type="ECO:0000256" key="8">
    <source>
        <dbReference type="ARBA" id="ARBA00023136"/>
    </source>
</evidence>
<protein>
    <submittedName>
        <fullName evidence="14">F0F1 ATP synthase subunit alpha</fullName>
    </submittedName>
</protein>
<feature type="domain" description="ATP synthase alpha subunit C-terminal" evidence="13">
    <location>
        <begin position="147"/>
        <end position="269"/>
    </location>
</feature>
<keyword evidence="10" id="KW-0066">ATP synthesis</keyword>
<keyword evidence="6" id="KW-0067">ATP-binding</keyword>
<dbReference type="FunFam" id="3.40.50.300:FF:002432">
    <property type="entry name" value="ATP synthase subunit alpha, mitochondrial"/>
    <property type="match status" value="1"/>
</dbReference>
<comment type="subcellular location">
    <subcellularLocation>
        <location evidence="1">Membrane</location>
    </subcellularLocation>
</comment>
<dbReference type="InterPro" id="IPR038376">
    <property type="entry name" value="ATP_synth_asu_C_sf"/>
</dbReference>
<sequence>CAPAASPAAEQYLAPYTAASLGEYFMNKGQDVLVVFDDLTKHAWIYRQMSLLLERAPGREAYPGDIFFLHSQLMERAGKLKKDLGGGSMTFFPIVETLEGDITGYIQSNLVSMTDGQIYLNSDLFHEGIRPAIDLSLSVSRIGRKVQCKAIKEVSSFLRLEYTQYRELLRLTRLRTRLSEDAQVRLRRGEVLQELLLQNNFAPVSLVEEIILFYAFLRKILETLPLPVLKRFKQEIMDFVSQQEPELIQDIENKQELTPQIKKRLDAVFLKYFRKIKQVD</sequence>
<dbReference type="GO" id="GO:0046933">
    <property type="term" value="F:proton-transporting ATP synthase activity, rotational mechanism"/>
    <property type="evidence" value="ECO:0007669"/>
    <property type="project" value="InterPro"/>
</dbReference>
<gene>
    <name evidence="14" type="ORF">ENG47_04985</name>
</gene>
<dbReference type="Pfam" id="PF00006">
    <property type="entry name" value="ATP-synt_ab"/>
    <property type="match status" value="1"/>
</dbReference>
<dbReference type="InterPro" id="IPR005294">
    <property type="entry name" value="ATP_synth_F1_asu"/>
</dbReference>
<dbReference type="Gene3D" id="3.40.50.300">
    <property type="entry name" value="P-loop containing nucleotide triphosphate hydrolases"/>
    <property type="match status" value="1"/>
</dbReference>
<keyword evidence="9" id="KW-0139">CF(1)</keyword>
<dbReference type="Pfam" id="PF00306">
    <property type="entry name" value="ATP-synt_ab_C"/>
    <property type="match status" value="1"/>
</dbReference>
<dbReference type="SUPFAM" id="SSF52540">
    <property type="entry name" value="P-loop containing nucleoside triphosphate hydrolases"/>
    <property type="match status" value="1"/>
</dbReference>